<dbReference type="EMBL" id="JQJD01000025">
    <property type="protein sequence ID" value="KGN81615.1"/>
    <property type="molecule type" value="Genomic_DNA"/>
</dbReference>
<dbReference type="InterPro" id="IPR014976">
    <property type="entry name" value="AbpA_HamA_C"/>
</dbReference>
<gene>
    <name evidence="2" type="ORF">HQ35_04390</name>
</gene>
<accession>A0A0A2EVS3</accession>
<reference evidence="2 3" key="1">
    <citation type="submission" date="2014-08" db="EMBL/GenBank/DDBJ databases">
        <title>Porphyromonas cangingivalis strain:COT-109_OH1386 Genome sequencing.</title>
        <authorList>
            <person name="Wallis C."/>
            <person name="Deusch O."/>
            <person name="O'Flynn C."/>
            <person name="Davis I."/>
            <person name="Jospin G."/>
            <person name="Darling A.E."/>
            <person name="Coil D.A."/>
            <person name="Alexiev A."/>
            <person name="Horsfall A."/>
            <person name="Kirkwood N."/>
            <person name="Harris S."/>
            <person name="Eisen J.A."/>
        </authorList>
    </citation>
    <scope>NUCLEOTIDE SEQUENCE [LARGE SCALE GENOMIC DNA]</scope>
    <source>
        <strain evidence="3">COT-109 OH1386</strain>
    </source>
</reference>
<sequence length="300" mass="34407">MLLRRDVQCNFLNLFSKIIENEPCENGNKLNLFALKITNNCFSYETLTEELGNILTTYALSRSTYDELCAQKKYTSLVTKAKEKLRKAESNDGELGELLLYCMLESHLNAPKLLTKLELKTAVNNYVNGADGVHLLKIDDSTYQFVFGESKLNSDLQTGIYEAFKSINTLLKDDLNKLRYEISLVNSNILKETATEESSTILKKLLIPTENDEDLNIDHSFGIFLGFDIPISDTERKMKNSDFRTLMNNKIEKAVREVLTTLNNQIKKSEFTGYSFYIYIMPFSELDSTRKKIIENLKTM</sequence>
<evidence type="ECO:0000313" key="2">
    <source>
        <dbReference type="EMBL" id="KGN81615.1"/>
    </source>
</evidence>
<evidence type="ECO:0000313" key="3">
    <source>
        <dbReference type="Proteomes" id="UP000030125"/>
    </source>
</evidence>
<dbReference type="Pfam" id="PF08878">
    <property type="entry name" value="HamA"/>
    <property type="match status" value="1"/>
</dbReference>
<keyword evidence="3" id="KW-1185">Reference proteome</keyword>
<comment type="caution">
    <text evidence="2">The sequence shown here is derived from an EMBL/GenBank/DDBJ whole genome shotgun (WGS) entry which is preliminary data.</text>
</comment>
<organism evidence="2 3">
    <name type="scientific">Porphyromonas cangingivalis</name>
    <dbReference type="NCBI Taxonomy" id="36874"/>
    <lineage>
        <taxon>Bacteria</taxon>
        <taxon>Pseudomonadati</taxon>
        <taxon>Bacteroidota</taxon>
        <taxon>Bacteroidia</taxon>
        <taxon>Bacteroidales</taxon>
        <taxon>Porphyromonadaceae</taxon>
        <taxon>Porphyromonas</taxon>
    </lineage>
</organism>
<feature type="domain" description="Anti-bacteriophage protein A/HamA C-terminal" evidence="1">
    <location>
        <begin position="15"/>
        <end position="297"/>
    </location>
</feature>
<proteinExistence type="predicted"/>
<protein>
    <recommendedName>
        <fullName evidence="1">Anti-bacteriophage protein A/HamA C-terminal domain-containing protein</fullName>
    </recommendedName>
</protein>
<dbReference type="Proteomes" id="UP000030125">
    <property type="component" value="Unassembled WGS sequence"/>
</dbReference>
<evidence type="ECO:0000259" key="1">
    <source>
        <dbReference type="Pfam" id="PF08878"/>
    </source>
</evidence>
<dbReference type="OrthoDB" id="4964195at2"/>
<dbReference type="AlphaFoldDB" id="A0A0A2EVS3"/>
<name>A0A0A2EVS3_PORCN</name>